<dbReference type="GO" id="GO:0005886">
    <property type="term" value="C:plasma membrane"/>
    <property type="evidence" value="ECO:0007669"/>
    <property type="project" value="TreeGrafter"/>
</dbReference>
<name>A0AB39SVH7_9ACTN</name>
<dbReference type="InterPro" id="IPR016036">
    <property type="entry name" value="Malonyl_transacylase_ACP-bd"/>
</dbReference>
<feature type="domain" description="Ketosynthase family 3 (KS3)" evidence="8">
    <location>
        <begin position="6"/>
        <end position="430"/>
    </location>
</feature>
<keyword evidence="4" id="KW-0045">Antibiotic biosynthesis</keyword>
<dbReference type="InterPro" id="IPR009081">
    <property type="entry name" value="PP-bd_ACP"/>
</dbReference>
<dbReference type="GO" id="GO:0071770">
    <property type="term" value="P:DIM/DIP cell wall layer assembly"/>
    <property type="evidence" value="ECO:0007669"/>
    <property type="project" value="TreeGrafter"/>
</dbReference>
<dbReference type="CDD" id="cd00833">
    <property type="entry name" value="PKS"/>
    <property type="match status" value="1"/>
</dbReference>
<dbReference type="GO" id="GO:0006633">
    <property type="term" value="P:fatty acid biosynthetic process"/>
    <property type="evidence" value="ECO:0007669"/>
    <property type="project" value="InterPro"/>
</dbReference>
<evidence type="ECO:0000313" key="9">
    <source>
        <dbReference type="EMBL" id="XDQ72390.1"/>
    </source>
</evidence>
<accession>A0AB39SVH7</accession>
<dbReference type="InterPro" id="IPR032821">
    <property type="entry name" value="PKS_assoc"/>
</dbReference>
<dbReference type="GO" id="GO:0004315">
    <property type="term" value="F:3-oxoacyl-[acyl-carrier-protein] synthase activity"/>
    <property type="evidence" value="ECO:0007669"/>
    <property type="project" value="InterPro"/>
</dbReference>
<dbReference type="PROSITE" id="PS52004">
    <property type="entry name" value="KS3_2"/>
    <property type="match status" value="1"/>
</dbReference>
<evidence type="ECO:0000259" key="8">
    <source>
        <dbReference type="PROSITE" id="PS52004"/>
    </source>
</evidence>
<dbReference type="InterPro" id="IPR020806">
    <property type="entry name" value="PKS_PP-bd"/>
</dbReference>
<evidence type="ECO:0000256" key="5">
    <source>
        <dbReference type="ARBA" id="ARBA00023315"/>
    </source>
</evidence>
<evidence type="ECO:0000256" key="3">
    <source>
        <dbReference type="ARBA" id="ARBA00022679"/>
    </source>
</evidence>
<dbReference type="GO" id="GO:0031177">
    <property type="term" value="F:phosphopantetheine binding"/>
    <property type="evidence" value="ECO:0007669"/>
    <property type="project" value="InterPro"/>
</dbReference>
<dbReference type="SUPFAM" id="SSF52151">
    <property type="entry name" value="FabD/lysophospholipase-like"/>
    <property type="match status" value="1"/>
</dbReference>
<keyword evidence="3" id="KW-0808">Transferase</keyword>
<dbReference type="GO" id="GO:0004312">
    <property type="term" value="F:fatty acid synthase activity"/>
    <property type="evidence" value="ECO:0007669"/>
    <property type="project" value="TreeGrafter"/>
</dbReference>
<protein>
    <submittedName>
        <fullName evidence="9">Type I polyketide synthase</fullName>
    </submittedName>
</protein>
<dbReference type="InterPro" id="IPR016039">
    <property type="entry name" value="Thiolase-like"/>
</dbReference>
<organism evidence="9">
    <name type="scientific">Streptomyces sp. R44</name>
    <dbReference type="NCBI Taxonomy" id="3238633"/>
    <lineage>
        <taxon>Bacteria</taxon>
        <taxon>Bacillati</taxon>
        <taxon>Actinomycetota</taxon>
        <taxon>Actinomycetes</taxon>
        <taxon>Kitasatosporales</taxon>
        <taxon>Streptomycetaceae</taxon>
        <taxon>Streptomyces</taxon>
    </lineage>
</organism>
<proteinExistence type="predicted"/>
<keyword evidence="1" id="KW-0596">Phosphopantetheine</keyword>
<keyword evidence="5" id="KW-0012">Acyltransferase</keyword>
<dbReference type="PANTHER" id="PTHR43775:SF37">
    <property type="entry name" value="SI:DKEY-61P9.11"/>
    <property type="match status" value="1"/>
</dbReference>
<dbReference type="PROSITE" id="PS00606">
    <property type="entry name" value="KS3_1"/>
    <property type="match status" value="1"/>
</dbReference>
<dbReference type="InterPro" id="IPR020841">
    <property type="entry name" value="PKS_Beta-ketoAc_synthase_dom"/>
</dbReference>
<evidence type="ECO:0000256" key="2">
    <source>
        <dbReference type="ARBA" id="ARBA00022553"/>
    </source>
</evidence>
<dbReference type="Gene3D" id="1.10.1200.10">
    <property type="entry name" value="ACP-like"/>
    <property type="match status" value="1"/>
</dbReference>
<dbReference type="Pfam" id="PF00109">
    <property type="entry name" value="ketoacyl-synt"/>
    <property type="match status" value="1"/>
</dbReference>
<dbReference type="InterPro" id="IPR036736">
    <property type="entry name" value="ACP-like_sf"/>
</dbReference>
<feature type="domain" description="Carrier" evidence="7">
    <location>
        <begin position="920"/>
        <end position="995"/>
    </location>
</feature>
<dbReference type="Pfam" id="PF02801">
    <property type="entry name" value="Ketoacyl-synt_C"/>
    <property type="match status" value="1"/>
</dbReference>
<dbReference type="PROSITE" id="PS00012">
    <property type="entry name" value="PHOSPHOPANTETHEINE"/>
    <property type="match status" value="1"/>
</dbReference>
<reference evidence="9" key="1">
    <citation type="submission" date="2024-07" db="EMBL/GenBank/DDBJ databases">
        <authorList>
            <person name="Yu S.T."/>
        </authorList>
    </citation>
    <scope>NUCLEOTIDE SEQUENCE</scope>
    <source>
        <strain evidence="9">R44</strain>
    </source>
</reference>
<gene>
    <name evidence="9" type="ORF">AB5J54_18610</name>
</gene>
<feature type="region of interest" description="Disordered" evidence="6">
    <location>
        <begin position="431"/>
        <end position="461"/>
    </location>
</feature>
<sequence>MSRDRSLDIAVTGMAGRFPGAPDVARLWEAIAQGRTLLHRLTPEELEQSGIPAELADDPAYVPVHGRLDDADRFDHAFFGVSPREARLLDPQQRLMLECAWSALEDAGHPLRAPDTRRTAVYAAASSSEHLRALLAGGELDDPEFDEAIVANERDFLATRIAYKLGLTGPAMAVLTACSSSLVAVHLAMQALNNGECDQALVVAASANAPQAGHVHIPGGILSASGVCRPFDADSDGAVGGSGVVGIVLRRFQDAVDEAAPMHGVLLGSAVNNDGAAKPGFSAPAAAGQERVIREALAAADIDASSLGYLETHGTGTRVGDPIEWSAASAVLEELGAAPGQVRVGAVKGTIGHLDAAAGLAGLVKALLVVGRGTVPPLANFTGPNPLLDLDGSPLALPSAAGPWEGPEPRRAAVSSFGIGGTNAHVLVEQPPAQPSAQPPAQPSAQPPAQPSDTAEDLSPAAEAPGAARLVVLSAADPAALRRAKARLADHLDAVPETVADVARTLARRAPLPYRGTVVASTAAELAAGLRAAAPEAVAAEPVPAPLVFLLPGQGTQTPGMAQPFTRALPGFADALDACLRAFEPPLAAELAEALHDETFPAERLEATRLAQPALFAVEYAAATALIGLGLRPSALIGHSLGELTAACLAGSLDLPTAARLVEHRGRLMQDCEPGAMLAVTCSAAEAERLLAESGAGLEIAAVNTATDTVLTGPFAEIDAFTAWLGDRHRSRRLRTSHAFHSALMDPAAAGLREVLAGIRPAPAEVPWAGNTDGALVPAGEVVTAERFAEQLRRPVRFADGIATLTAAFPGALAVEVGPGRVLSALAEAAGLDATPLCREVSAEGADRSVSAALGRLWAAGQPVAVERLAGPGRARHLPAYPFEGPRWPLPRRRVTAVADPAPAPEKPLAGAEEHLAPEEETRGPVELVHELWSEQLGLDGIRDGADFFELGGDSLTVTRLARRMGQVFGVDVPVRDLLAVRTVDGHVALVEDLLIQQLVAEAEGAL</sequence>
<dbReference type="SMART" id="SM00823">
    <property type="entry name" value="PKS_PP"/>
    <property type="match status" value="1"/>
</dbReference>
<dbReference type="InterPro" id="IPR014043">
    <property type="entry name" value="Acyl_transferase_dom"/>
</dbReference>
<dbReference type="InterPro" id="IPR006162">
    <property type="entry name" value="Ppantetheine_attach_site"/>
</dbReference>
<dbReference type="InterPro" id="IPR014031">
    <property type="entry name" value="Ketoacyl_synth_C"/>
</dbReference>
<dbReference type="GO" id="GO:0005737">
    <property type="term" value="C:cytoplasm"/>
    <property type="evidence" value="ECO:0007669"/>
    <property type="project" value="TreeGrafter"/>
</dbReference>
<dbReference type="AlphaFoldDB" id="A0AB39SVH7"/>
<dbReference type="Pfam" id="PF00550">
    <property type="entry name" value="PP-binding"/>
    <property type="match status" value="1"/>
</dbReference>
<dbReference type="Pfam" id="PF16197">
    <property type="entry name" value="KAsynt_C_assoc"/>
    <property type="match status" value="1"/>
</dbReference>
<dbReference type="SUPFAM" id="SSF55048">
    <property type="entry name" value="Probable ACP-binding domain of malonyl-CoA ACP transacylase"/>
    <property type="match status" value="1"/>
</dbReference>
<keyword evidence="2" id="KW-0597">Phosphoprotein</keyword>
<dbReference type="InterPro" id="IPR014030">
    <property type="entry name" value="Ketoacyl_synth_N"/>
</dbReference>
<dbReference type="InterPro" id="IPR050091">
    <property type="entry name" value="PKS_NRPS_Biosynth_Enz"/>
</dbReference>
<dbReference type="GO" id="GO:0017000">
    <property type="term" value="P:antibiotic biosynthetic process"/>
    <property type="evidence" value="ECO:0007669"/>
    <property type="project" value="UniProtKB-KW"/>
</dbReference>
<evidence type="ECO:0000256" key="6">
    <source>
        <dbReference type="SAM" id="MobiDB-lite"/>
    </source>
</evidence>
<evidence type="ECO:0000256" key="4">
    <source>
        <dbReference type="ARBA" id="ARBA00023194"/>
    </source>
</evidence>
<dbReference type="PROSITE" id="PS50075">
    <property type="entry name" value="CARRIER"/>
    <property type="match status" value="1"/>
</dbReference>
<evidence type="ECO:0000256" key="1">
    <source>
        <dbReference type="ARBA" id="ARBA00022450"/>
    </source>
</evidence>
<dbReference type="Gene3D" id="3.30.70.3290">
    <property type="match status" value="1"/>
</dbReference>
<dbReference type="InterPro" id="IPR018201">
    <property type="entry name" value="Ketoacyl_synth_AS"/>
</dbReference>
<dbReference type="RefSeq" id="WP_369145035.1">
    <property type="nucleotide sequence ID" value="NZ_CP163444.1"/>
</dbReference>
<dbReference type="SUPFAM" id="SSF53901">
    <property type="entry name" value="Thiolase-like"/>
    <property type="match status" value="1"/>
</dbReference>
<dbReference type="SUPFAM" id="SSF47336">
    <property type="entry name" value="ACP-like"/>
    <property type="match status" value="1"/>
</dbReference>
<feature type="compositionally biased region" description="Pro residues" evidence="6">
    <location>
        <begin position="432"/>
        <end position="450"/>
    </location>
</feature>
<evidence type="ECO:0000259" key="7">
    <source>
        <dbReference type="PROSITE" id="PS50075"/>
    </source>
</evidence>
<dbReference type="PANTHER" id="PTHR43775">
    <property type="entry name" value="FATTY ACID SYNTHASE"/>
    <property type="match status" value="1"/>
</dbReference>
<dbReference type="InterPro" id="IPR016035">
    <property type="entry name" value="Acyl_Trfase/lysoPLipase"/>
</dbReference>
<dbReference type="EMBL" id="CP163444">
    <property type="protein sequence ID" value="XDQ72390.1"/>
    <property type="molecule type" value="Genomic_DNA"/>
</dbReference>
<dbReference type="Gene3D" id="3.40.366.10">
    <property type="entry name" value="Malonyl-Coenzyme A Acyl Carrier Protein, domain 2"/>
    <property type="match status" value="1"/>
</dbReference>
<dbReference type="Gene3D" id="3.40.47.10">
    <property type="match status" value="1"/>
</dbReference>
<dbReference type="SMART" id="SM00827">
    <property type="entry name" value="PKS_AT"/>
    <property type="match status" value="1"/>
</dbReference>
<dbReference type="SMART" id="SM00825">
    <property type="entry name" value="PKS_KS"/>
    <property type="match status" value="1"/>
</dbReference>
<dbReference type="Pfam" id="PF00698">
    <property type="entry name" value="Acyl_transf_1"/>
    <property type="match status" value="1"/>
</dbReference>
<dbReference type="InterPro" id="IPR001227">
    <property type="entry name" value="Ac_transferase_dom_sf"/>
</dbReference>